<dbReference type="InterPro" id="IPR016181">
    <property type="entry name" value="Acyl_CoA_acyltransferase"/>
</dbReference>
<organism evidence="1 2">
    <name type="scientific">Nocardia stercoris</name>
    <dbReference type="NCBI Taxonomy" id="2483361"/>
    <lineage>
        <taxon>Bacteria</taxon>
        <taxon>Bacillati</taxon>
        <taxon>Actinomycetota</taxon>
        <taxon>Actinomycetes</taxon>
        <taxon>Mycobacteriales</taxon>
        <taxon>Nocardiaceae</taxon>
        <taxon>Nocardia</taxon>
    </lineage>
</organism>
<accession>A0A3M2LB95</accession>
<gene>
    <name evidence="1" type="ORF">EBN03_00175</name>
</gene>
<protein>
    <recommendedName>
        <fullName evidence="3">GNAT family N-acetyltransferase</fullName>
    </recommendedName>
</protein>
<dbReference type="AlphaFoldDB" id="A0A3M2LB95"/>
<keyword evidence="2" id="KW-1185">Reference proteome</keyword>
<proteinExistence type="predicted"/>
<evidence type="ECO:0000313" key="1">
    <source>
        <dbReference type="EMBL" id="RMI34842.1"/>
    </source>
</evidence>
<sequence length="228" mass="24921">MHFRDALSGCTFRAATPETRPDLWLDYLEGAQDAYRHFGVEDALEYTRMWNGSSTSLFIVACDSDGRVVAGLRAIGAYEHHEQPHALEEWAGQPGEPELRRMIAGRIDSGVVEVKAVWVARDVPNRSALAAAISRCIVHAAWLLGARYALVTASDHAATRYRTTGAVPAAGIPAVPYPDARYRTIPLWWDTTTCRQTSDPAQGVLMAAEQTVMAAEVLPSGTEAWRVG</sequence>
<reference evidence="1 2" key="1">
    <citation type="submission" date="2018-10" db="EMBL/GenBank/DDBJ databases">
        <title>Isolation from cow dung.</title>
        <authorList>
            <person name="Ling L."/>
        </authorList>
    </citation>
    <scope>NUCLEOTIDE SEQUENCE [LARGE SCALE GENOMIC DNA]</scope>
    <source>
        <strain evidence="1 2">NEAU-LL90</strain>
    </source>
</reference>
<dbReference type="SUPFAM" id="SSF55729">
    <property type="entry name" value="Acyl-CoA N-acyltransferases (Nat)"/>
    <property type="match status" value="1"/>
</dbReference>
<comment type="caution">
    <text evidence="1">The sequence shown here is derived from an EMBL/GenBank/DDBJ whole genome shotgun (WGS) entry which is preliminary data.</text>
</comment>
<evidence type="ECO:0000313" key="2">
    <source>
        <dbReference type="Proteomes" id="UP000279275"/>
    </source>
</evidence>
<evidence type="ECO:0008006" key="3">
    <source>
        <dbReference type="Google" id="ProtNLM"/>
    </source>
</evidence>
<name>A0A3M2LB95_9NOCA</name>
<dbReference type="EMBL" id="RFFH01000001">
    <property type="protein sequence ID" value="RMI34842.1"/>
    <property type="molecule type" value="Genomic_DNA"/>
</dbReference>
<dbReference type="Proteomes" id="UP000279275">
    <property type="component" value="Unassembled WGS sequence"/>
</dbReference>